<evidence type="ECO:0000313" key="3">
    <source>
        <dbReference type="Proteomes" id="UP000243413"/>
    </source>
</evidence>
<sequence length="294" mass="32713">MPLESIPVDLPWHLPTVLILDGVSLSDLPKKLYDWVDQPVFEPLYLETAQAPLVDVSPCIVAIEGQDDPVLNQYLTLVDEDCGYLLFSRAAWEVQVRHLRWLTQVQMPSGETVLLRLADPAVFSSLLSCATTDQRAALLGPFERMVMPDKLSGEWREFKQQAQITEASKQLPYRLSDEQLSALGDVSFQQVVGRLDLHMKMNFPAYGAEWAQAARQAELSQLADNAYALGFCSEGDIYLYAGIFGLLGGTALSAHPDISQLLHERSPQTPSQRLQRAFEMAQGRAAMLTGIEHV</sequence>
<dbReference type="RefSeq" id="WP_092286419.1">
    <property type="nucleotide sequence ID" value="NZ_LT629763.1"/>
</dbReference>
<reference evidence="3" key="1">
    <citation type="submission" date="2016-10" db="EMBL/GenBank/DDBJ databases">
        <authorList>
            <person name="Varghese N."/>
            <person name="Submissions S."/>
        </authorList>
    </citation>
    <scope>NUCLEOTIDE SEQUENCE [LARGE SCALE GENOMIC DNA]</scope>
    <source>
        <strain evidence="3">JCM 14963</strain>
    </source>
</reference>
<dbReference type="OrthoDB" id="6353266at2"/>
<feature type="domain" description="DUF4123" evidence="1">
    <location>
        <begin position="18"/>
        <end position="136"/>
    </location>
</feature>
<dbReference type="InterPro" id="IPR025391">
    <property type="entry name" value="DUF4123"/>
</dbReference>
<proteinExistence type="predicted"/>
<dbReference type="AlphaFoldDB" id="A0A1H1SWU7"/>
<accession>A0A1H1SWU7</accession>
<protein>
    <recommendedName>
        <fullName evidence="1">DUF4123 domain-containing protein</fullName>
    </recommendedName>
</protein>
<dbReference type="Pfam" id="PF13503">
    <property type="entry name" value="DUF4123"/>
    <property type="match status" value="1"/>
</dbReference>
<dbReference type="Proteomes" id="UP000243413">
    <property type="component" value="Chromosome I"/>
</dbReference>
<evidence type="ECO:0000259" key="1">
    <source>
        <dbReference type="Pfam" id="PF13503"/>
    </source>
</evidence>
<dbReference type="STRING" id="472181.SAMN05216271_2112"/>
<dbReference type="EMBL" id="LT629763">
    <property type="protein sequence ID" value="SDS52411.1"/>
    <property type="molecule type" value="Genomic_DNA"/>
</dbReference>
<organism evidence="2 3">
    <name type="scientific">Halopseudomonas sabulinigri</name>
    <dbReference type="NCBI Taxonomy" id="472181"/>
    <lineage>
        <taxon>Bacteria</taxon>
        <taxon>Pseudomonadati</taxon>
        <taxon>Pseudomonadota</taxon>
        <taxon>Gammaproteobacteria</taxon>
        <taxon>Pseudomonadales</taxon>
        <taxon>Pseudomonadaceae</taxon>
        <taxon>Halopseudomonas</taxon>
    </lineage>
</organism>
<name>A0A1H1SWU7_9GAMM</name>
<evidence type="ECO:0000313" key="2">
    <source>
        <dbReference type="EMBL" id="SDS52411.1"/>
    </source>
</evidence>
<gene>
    <name evidence="2" type="ORF">SAMN05216271_2112</name>
</gene>